<dbReference type="Proteomes" id="UP000192368">
    <property type="component" value="Unassembled WGS sequence"/>
</dbReference>
<keyword evidence="3" id="KW-0472">Membrane</keyword>
<dbReference type="InterPro" id="IPR007391">
    <property type="entry name" value="Vancomycin_resist_VanW"/>
</dbReference>
<dbReference type="InterPro" id="IPR011098">
    <property type="entry name" value="G5_dom"/>
</dbReference>
<keyword evidence="3" id="KW-0812">Transmembrane</keyword>
<evidence type="ECO:0000256" key="2">
    <source>
        <dbReference type="SAM" id="MobiDB-lite"/>
    </source>
</evidence>
<dbReference type="InterPro" id="IPR022029">
    <property type="entry name" value="YoaR-like_PG-bd"/>
</dbReference>
<keyword evidence="1" id="KW-0732">Signal</keyword>
<dbReference type="Gene3D" id="2.20.230.10">
    <property type="entry name" value="Resuscitation-promoting factor rpfb"/>
    <property type="match status" value="1"/>
</dbReference>
<dbReference type="Pfam" id="PF07501">
    <property type="entry name" value="G5"/>
    <property type="match status" value="1"/>
</dbReference>
<dbReference type="AlphaFoldDB" id="A0A1W1V0C7"/>
<feature type="region of interest" description="Disordered" evidence="2">
    <location>
        <begin position="446"/>
        <end position="474"/>
    </location>
</feature>
<evidence type="ECO:0000256" key="3">
    <source>
        <dbReference type="SAM" id="Phobius"/>
    </source>
</evidence>
<gene>
    <name evidence="5" type="ORF">SAMN00017477_0950</name>
</gene>
<dbReference type="PANTHER" id="PTHR35788">
    <property type="entry name" value="EXPORTED PROTEIN-RELATED"/>
    <property type="match status" value="1"/>
</dbReference>
<accession>A0A1W1V0C7</accession>
<dbReference type="Pfam" id="PF04294">
    <property type="entry name" value="VanW"/>
    <property type="match status" value="1"/>
</dbReference>
<evidence type="ECO:0000313" key="5">
    <source>
        <dbReference type="EMBL" id="SMB86788.1"/>
    </source>
</evidence>
<reference evidence="6" key="1">
    <citation type="submission" date="2017-04" db="EMBL/GenBank/DDBJ databases">
        <authorList>
            <person name="Varghese N."/>
            <person name="Submissions S."/>
        </authorList>
    </citation>
    <scope>NUCLEOTIDE SEQUENCE [LARGE SCALE GENOMIC DNA]</scope>
    <source>
        <strain evidence="6">DSM 20463</strain>
    </source>
</reference>
<keyword evidence="3" id="KW-1133">Transmembrane helix</keyword>
<sequence length="474" mass="53001">MVDKVLEKLKDKKILSAVCVGVLFLISLIYYNYEIKNIDIHSGVGIAGINISNLSKEEALKKVSEQKLEELKTKKMSFLLEDKTIEIPYEKLGYHVDIERAVDKAYSVGRTGNILVDYFNIVTPFFRKNIELNEKFDVSSLDRSVAYLVDKVFKEPVNADVVTTEDKAFKVVASETGRFLDAQVTRDSILSNISKNEIVQLKVNTSYPKITEEKFEGIDAILSEFTTDYSSSAQGRKENVAIGSGFFNGLVIDPGQNISFNGTVGEISVKNGFQKAGVLVNGELEQGVGGGICQVSTTLYNALLLSNIQIDERHNHTRPIAYVDIGTDAAVVEGYKDLKFTNNLAHKIYLKAEADGKKLTFQVFGNKADKIYDVEIFTKLLGSEEPRTITKYTSKLYEDDKEVESSGAKGYSYATYKKLKKGEEEKTEKISNSYYLPKDKVILVGTKERDSSKDKNKDTKEIASRKEKSKKTVD</sequence>
<dbReference type="InterPro" id="IPR052913">
    <property type="entry name" value="Glycopeptide_resist_protein"/>
</dbReference>
<feature type="domain" description="G5" evidence="4">
    <location>
        <begin position="375"/>
        <end position="448"/>
    </location>
</feature>
<dbReference type="RefSeq" id="WP_084230579.1">
    <property type="nucleotide sequence ID" value="NZ_FWWR01000009.1"/>
</dbReference>
<name>A0A1W1V0C7_PEPAS</name>
<dbReference type="EMBL" id="FWWR01000009">
    <property type="protein sequence ID" value="SMB86788.1"/>
    <property type="molecule type" value="Genomic_DNA"/>
</dbReference>
<dbReference type="SMART" id="SM01208">
    <property type="entry name" value="G5"/>
    <property type="match status" value="1"/>
</dbReference>
<dbReference type="Pfam" id="PF12229">
    <property type="entry name" value="PG_binding_4"/>
    <property type="match status" value="1"/>
</dbReference>
<dbReference type="OrthoDB" id="9797191at2"/>
<protein>
    <submittedName>
        <fullName evidence="5">Vancomycin resistance protein YoaR, contains peptidoglycan-binding and VanW domains</fullName>
    </submittedName>
</protein>
<evidence type="ECO:0000313" key="6">
    <source>
        <dbReference type="Proteomes" id="UP000192368"/>
    </source>
</evidence>
<evidence type="ECO:0000259" key="4">
    <source>
        <dbReference type="SMART" id="SM01208"/>
    </source>
</evidence>
<dbReference type="STRING" id="573058.SAMN00017477_0950"/>
<proteinExistence type="predicted"/>
<evidence type="ECO:0000256" key="1">
    <source>
        <dbReference type="ARBA" id="ARBA00022729"/>
    </source>
</evidence>
<keyword evidence="6" id="KW-1185">Reference proteome</keyword>
<organism evidence="5 6">
    <name type="scientific">Peptoniphilus asaccharolyticus DSM 20463</name>
    <dbReference type="NCBI Taxonomy" id="573058"/>
    <lineage>
        <taxon>Bacteria</taxon>
        <taxon>Bacillati</taxon>
        <taxon>Bacillota</taxon>
        <taxon>Tissierellia</taxon>
        <taxon>Tissierellales</taxon>
        <taxon>Peptoniphilaceae</taxon>
        <taxon>Peptoniphilus</taxon>
    </lineage>
</organism>
<dbReference type="PANTHER" id="PTHR35788:SF1">
    <property type="entry name" value="EXPORTED PROTEIN"/>
    <property type="match status" value="1"/>
</dbReference>
<feature type="transmembrane region" description="Helical" evidence="3">
    <location>
        <begin position="14"/>
        <end position="33"/>
    </location>
</feature>